<dbReference type="EMBL" id="JASCXX010000001">
    <property type="protein sequence ID" value="MDI6447597.1"/>
    <property type="molecule type" value="Genomic_DNA"/>
</dbReference>
<dbReference type="InterPro" id="IPR007197">
    <property type="entry name" value="rSAM"/>
</dbReference>
<feature type="binding site" evidence="8">
    <location>
        <position position="29"/>
    </location>
    <ligand>
        <name>[4Fe-4S] cluster</name>
        <dbReference type="ChEBI" id="CHEBI:49883"/>
        <note>4Fe-4S-S-AdoMet</note>
    </ligand>
</feature>
<dbReference type="PROSITE" id="PS51918">
    <property type="entry name" value="RADICAL_SAM"/>
    <property type="match status" value="1"/>
</dbReference>
<protein>
    <recommendedName>
        <fullName evidence="8">7-carboxy-7-deazaguanine synthase</fullName>
        <shortName evidence="8">CDG synthase</shortName>
        <ecNumber evidence="8">4.3.99.3</ecNumber>
    </recommendedName>
    <alternativeName>
        <fullName evidence="8">Queuosine biosynthesis protein QueE</fullName>
    </alternativeName>
</protein>
<sequence>MRVIEIFHSLQGEGILSGTPSVFVRLAGCPLRCRWCDTKYAWDFSAGDEYGVDDLVEAVSKHPCDHVVITGGEPMVGPDLAAREGLAELTRRLRAGRMHVTIETAGRLFIADLACDLMSISPKMANSVPSEPALAVAHERQRTDPGALAGLIEGYPCQLKFVVEAADDIDEIHRLLDRLPPVPSNRVLLMPQAGTRDELLARAPAVAQLCRETGYRFGHRLHVLLWSDRRGV</sequence>
<dbReference type="CDD" id="cd01335">
    <property type="entry name" value="Radical_SAM"/>
    <property type="match status" value="1"/>
</dbReference>
<feature type="binding site" evidence="8">
    <location>
        <begin position="35"/>
        <end position="37"/>
    </location>
    <ligand>
        <name>S-adenosyl-L-methionine</name>
        <dbReference type="ChEBI" id="CHEBI:59789"/>
    </ligand>
</feature>
<evidence type="ECO:0000256" key="7">
    <source>
        <dbReference type="ARBA" id="ARBA00023239"/>
    </source>
</evidence>
<keyword evidence="2 8" id="KW-0949">S-adenosyl-L-methionine</keyword>
<feature type="binding site" evidence="8">
    <location>
        <position position="38"/>
    </location>
    <ligand>
        <name>Mg(2+)</name>
        <dbReference type="ChEBI" id="CHEBI:18420"/>
    </ligand>
</feature>
<evidence type="ECO:0000256" key="8">
    <source>
        <dbReference type="HAMAP-Rule" id="MF_00917"/>
    </source>
</evidence>
<comment type="catalytic activity">
    <reaction evidence="8">
        <text>6-carboxy-5,6,7,8-tetrahydropterin + H(+) = 7-carboxy-7-carbaguanine + NH4(+)</text>
        <dbReference type="Rhea" id="RHEA:27974"/>
        <dbReference type="ChEBI" id="CHEBI:15378"/>
        <dbReference type="ChEBI" id="CHEBI:28938"/>
        <dbReference type="ChEBI" id="CHEBI:61032"/>
        <dbReference type="ChEBI" id="CHEBI:61036"/>
        <dbReference type="EC" id="4.3.99.3"/>
    </reaction>
</comment>
<feature type="binding site" evidence="8">
    <location>
        <position position="25"/>
    </location>
    <ligand>
        <name>substrate</name>
    </ligand>
</feature>
<dbReference type="SFLD" id="SFLDS00029">
    <property type="entry name" value="Radical_SAM"/>
    <property type="match status" value="1"/>
</dbReference>
<dbReference type="Pfam" id="PF04055">
    <property type="entry name" value="Radical_SAM"/>
    <property type="match status" value="1"/>
</dbReference>
<dbReference type="GO" id="GO:0016840">
    <property type="term" value="F:carbon-nitrogen lyase activity"/>
    <property type="evidence" value="ECO:0007669"/>
    <property type="project" value="UniProtKB-UniRule"/>
</dbReference>
<keyword evidence="6 8" id="KW-0411">Iron-sulfur</keyword>
<evidence type="ECO:0000256" key="1">
    <source>
        <dbReference type="ARBA" id="ARBA00022485"/>
    </source>
</evidence>
<dbReference type="GO" id="GO:0051539">
    <property type="term" value="F:4 iron, 4 sulfur cluster binding"/>
    <property type="evidence" value="ECO:0007669"/>
    <property type="project" value="UniProtKB-UniRule"/>
</dbReference>
<dbReference type="EC" id="4.3.99.3" evidence="8"/>
<dbReference type="Proteomes" id="UP001431776">
    <property type="component" value="Unassembled WGS sequence"/>
</dbReference>
<feature type="domain" description="Radical SAM core" evidence="9">
    <location>
        <begin position="16"/>
        <end position="228"/>
    </location>
</feature>
<accession>A0AAW6TSW9</accession>
<comment type="subunit">
    <text evidence="8">Homodimer.</text>
</comment>
<dbReference type="PANTHER" id="PTHR42836">
    <property type="entry name" value="7-CARBOXY-7-DEAZAGUANINE SYNTHASE"/>
    <property type="match status" value="1"/>
</dbReference>
<dbReference type="PANTHER" id="PTHR42836:SF1">
    <property type="entry name" value="7-CARBOXY-7-DEAZAGUANINE SYNTHASE"/>
    <property type="match status" value="1"/>
</dbReference>
<feature type="binding site" evidence="8">
    <location>
        <begin position="121"/>
        <end position="123"/>
    </location>
    <ligand>
        <name>S-adenosyl-L-methionine</name>
        <dbReference type="ChEBI" id="CHEBI:59789"/>
    </ligand>
</feature>
<keyword evidence="1 8" id="KW-0004">4Fe-4S</keyword>
<organism evidence="10 11">
    <name type="scientific">Anaerobaca lacustris</name>
    <dbReference type="NCBI Taxonomy" id="3044600"/>
    <lineage>
        <taxon>Bacteria</taxon>
        <taxon>Pseudomonadati</taxon>
        <taxon>Planctomycetota</taxon>
        <taxon>Phycisphaerae</taxon>
        <taxon>Sedimentisphaerales</taxon>
        <taxon>Anaerobacaceae</taxon>
        <taxon>Anaerobaca</taxon>
    </lineage>
</organism>
<dbReference type="SUPFAM" id="SSF102114">
    <property type="entry name" value="Radical SAM enzymes"/>
    <property type="match status" value="1"/>
</dbReference>
<dbReference type="PIRSF" id="PIRSF000370">
    <property type="entry name" value="QueE"/>
    <property type="match status" value="1"/>
</dbReference>
<feature type="binding site" evidence="8">
    <location>
        <begin position="10"/>
        <end position="12"/>
    </location>
    <ligand>
        <name>substrate</name>
    </ligand>
</feature>
<evidence type="ECO:0000256" key="3">
    <source>
        <dbReference type="ARBA" id="ARBA00022723"/>
    </source>
</evidence>
<evidence type="ECO:0000256" key="6">
    <source>
        <dbReference type="ARBA" id="ARBA00023014"/>
    </source>
</evidence>
<keyword evidence="3 8" id="KW-0479">Metal-binding</keyword>
<dbReference type="RefSeq" id="WP_349243007.1">
    <property type="nucleotide sequence ID" value="NZ_JASCXX010000001.1"/>
</dbReference>
<keyword evidence="4 8" id="KW-0460">Magnesium</keyword>
<evidence type="ECO:0000259" key="9">
    <source>
        <dbReference type="PROSITE" id="PS51918"/>
    </source>
</evidence>
<feature type="binding site" evidence="8">
    <location>
        <position position="70"/>
    </location>
    <ligand>
        <name>substrate</name>
    </ligand>
</feature>
<evidence type="ECO:0000313" key="10">
    <source>
        <dbReference type="EMBL" id="MDI6447597.1"/>
    </source>
</evidence>
<reference evidence="10" key="1">
    <citation type="submission" date="2023-05" db="EMBL/GenBank/DDBJ databases">
        <title>Anaerotaeda fermentans gen. nov., sp. nov., a novel anaerobic planctomycete of the new family within the order Sedimentisphaerales isolated from Taman Peninsula, Russia.</title>
        <authorList>
            <person name="Khomyakova M.A."/>
            <person name="Merkel A.Y."/>
            <person name="Slobodkin A.I."/>
        </authorList>
    </citation>
    <scope>NUCLEOTIDE SEQUENCE</scope>
    <source>
        <strain evidence="10">M17dextr</strain>
    </source>
</reference>
<dbReference type="AlphaFoldDB" id="A0AAW6TSW9"/>
<comment type="caution">
    <text evidence="8">Lacks conserved residue(s) required for the propagation of feature annotation.</text>
</comment>
<dbReference type="InterPro" id="IPR058240">
    <property type="entry name" value="rSAM_sf"/>
</dbReference>
<evidence type="ECO:0000256" key="4">
    <source>
        <dbReference type="ARBA" id="ARBA00022842"/>
    </source>
</evidence>
<evidence type="ECO:0000256" key="5">
    <source>
        <dbReference type="ARBA" id="ARBA00023004"/>
    </source>
</evidence>
<name>A0AAW6TSW9_9BACT</name>
<dbReference type="InterPro" id="IPR013785">
    <property type="entry name" value="Aldolase_TIM"/>
</dbReference>
<keyword evidence="8" id="KW-0671">Queuosine biosynthesis</keyword>
<gene>
    <name evidence="8" type="primary">queE</name>
    <name evidence="10" type="ORF">QJ522_00965</name>
</gene>
<feature type="binding site" evidence="8">
    <location>
        <position position="36"/>
    </location>
    <ligand>
        <name>[4Fe-4S] cluster</name>
        <dbReference type="ChEBI" id="CHEBI:49883"/>
        <note>4Fe-4S-S-AdoMet</note>
    </ligand>
</feature>
<feature type="binding site" evidence="8">
    <location>
        <position position="72"/>
    </location>
    <ligand>
        <name>S-adenosyl-L-methionine</name>
        <dbReference type="ChEBI" id="CHEBI:59789"/>
    </ligand>
</feature>
<evidence type="ECO:0000313" key="11">
    <source>
        <dbReference type="Proteomes" id="UP001431776"/>
    </source>
</evidence>
<dbReference type="Gene3D" id="3.20.20.70">
    <property type="entry name" value="Aldolase class I"/>
    <property type="match status" value="1"/>
</dbReference>
<evidence type="ECO:0000256" key="2">
    <source>
        <dbReference type="ARBA" id="ARBA00022691"/>
    </source>
</evidence>
<keyword evidence="5 8" id="KW-0408">Iron</keyword>
<comment type="pathway">
    <text evidence="8">Purine metabolism; 7-cyano-7-deazaguanine biosynthesis.</text>
</comment>
<comment type="cofactor">
    <cofactor evidence="8">
        <name>Mg(2+)</name>
        <dbReference type="ChEBI" id="CHEBI:18420"/>
    </cofactor>
</comment>
<comment type="similarity">
    <text evidence="8">Belongs to the radical SAM superfamily. 7-carboxy-7-deazaguanine synthase family.</text>
</comment>
<keyword evidence="11" id="KW-1185">Reference proteome</keyword>
<feature type="binding site" evidence="8">
    <location>
        <position position="33"/>
    </location>
    <ligand>
        <name>[4Fe-4S] cluster</name>
        <dbReference type="ChEBI" id="CHEBI:49883"/>
        <note>4Fe-4S-S-AdoMet</note>
    </ligand>
</feature>
<proteinExistence type="inferred from homology"/>
<comment type="caution">
    <text evidence="10">The sequence shown here is derived from an EMBL/GenBank/DDBJ whole genome shotgun (WGS) entry which is preliminary data.</text>
</comment>
<dbReference type="HAMAP" id="MF_00917">
    <property type="entry name" value="QueE"/>
    <property type="match status" value="1"/>
</dbReference>
<comment type="cofactor">
    <cofactor evidence="8">
        <name>S-adenosyl-L-methionine</name>
        <dbReference type="ChEBI" id="CHEBI:59789"/>
    </cofactor>
    <text evidence="8">Binds 1 S-adenosyl-L-methionine per subunit.</text>
</comment>
<comment type="function">
    <text evidence="8">Catalyzes the complex heterocyclic radical-mediated conversion of 6-carboxy-5,6,7,8-tetrahydropterin (CPH4) to 7-carboxy-7-deazaguanine (CDG), a step common to the biosynthetic pathways of all 7-deazapurine-containing compounds.</text>
</comment>
<dbReference type="GO" id="GO:0008616">
    <property type="term" value="P:tRNA queuosine(34) biosynthetic process"/>
    <property type="evidence" value="ECO:0007669"/>
    <property type="project" value="UniProtKB-UniRule"/>
</dbReference>
<dbReference type="GO" id="GO:1904047">
    <property type="term" value="F:S-adenosyl-L-methionine binding"/>
    <property type="evidence" value="ECO:0007669"/>
    <property type="project" value="UniProtKB-UniRule"/>
</dbReference>
<dbReference type="GO" id="GO:0000287">
    <property type="term" value="F:magnesium ion binding"/>
    <property type="evidence" value="ECO:0007669"/>
    <property type="project" value="UniProtKB-UniRule"/>
</dbReference>
<dbReference type="InterPro" id="IPR024924">
    <property type="entry name" value="7-CO-7-deazaguanine_synth-like"/>
</dbReference>
<comment type="cofactor">
    <cofactor evidence="8">
        <name>[4Fe-4S] cluster</name>
        <dbReference type="ChEBI" id="CHEBI:49883"/>
    </cofactor>
    <text evidence="8">Binds 1 [4Fe-4S] cluster. The cluster is coordinated with 3 cysteines and an exchangeable S-adenosyl-L-methionine.</text>
</comment>
<keyword evidence="7 8" id="KW-0456">Lyase</keyword>